<protein>
    <submittedName>
        <fullName evidence="1">Uncharacterized protein</fullName>
    </submittedName>
</protein>
<dbReference type="AlphaFoldDB" id="A0A2H1FFF2"/>
<dbReference type="EMBL" id="LT841358">
    <property type="protein sequence ID" value="SMH71474.1"/>
    <property type="molecule type" value="Genomic_DNA"/>
</dbReference>
<evidence type="ECO:0000313" key="1">
    <source>
        <dbReference type="EMBL" id="SMH71474.1"/>
    </source>
</evidence>
<evidence type="ECO:0000313" key="2">
    <source>
        <dbReference type="Proteomes" id="UP000230607"/>
    </source>
</evidence>
<keyword evidence="2" id="KW-1185">Reference proteome</keyword>
<dbReference type="Proteomes" id="UP000230607">
    <property type="component" value="Chromosome 1"/>
</dbReference>
<reference evidence="2" key="1">
    <citation type="submission" date="2017-03" db="EMBL/GenBank/DDBJ databases">
        <authorList>
            <person name="Herbold C."/>
        </authorList>
    </citation>
    <scope>NUCLEOTIDE SEQUENCE [LARGE SCALE GENOMIC DNA]</scope>
</reference>
<proteinExistence type="predicted"/>
<accession>A0A2H1FFF2</accession>
<gene>
    <name evidence="1" type="ORF">NCS_11281</name>
</gene>
<sequence length="42" mass="4893">MIEQQCMPQGSPRGELAVTNNPIHQSVIIHRDYTRRNHTSYL</sequence>
<name>A0A2H1FFF2_9ARCH</name>
<organism evidence="1 2">
    <name type="scientific">Candidatus Nitrosotalea okcheonensis</name>
    <dbReference type="NCBI Taxonomy" id="1903276"/>
    <lineage>
        <taxon>Archaea</taxon>
        <taxon>Nitrososphaerota</taxon>
        <taxon>Nitrososphaeria</taxon>
        <taxon>Nitrosotaleales</taxon>
        <taxon>Nitrosotaleaceae</taxon>
        <taxon>Nitrosotalea</taxon>
    </lineage>
</organism>